<dbReference type="OrthoDB" id="2163491at2759"/>
<comment type="caution">
    <text evidence="1">The sequence shown here is derived from an EMBL/GenBank/DDBJ whole genome shotgun (WGS) entry which is preliminary data.</text>
</comment>
<dbReference type="RefSeq" id="XP_037164885.1">
    <property type="nucleotide sequence ID" value="XM_037308111.1"/>
</dbReference>
<dbReference type="EMBL" id="JACCJC010000024">
    <property type="protein sequence ID" value="KAF6235517.1"/>
    <property type="molecule type" value="Genomic_DNA"/>
</dbReference>
<protein>
    <submittedName>
        <fullName evidence="1">Uncharacterized protein</fullName>
    </submittedName>
</protein>
<name>A0A8H6L4T2_9LECA</name>
<evidence type="ECO:0000313" key="1">
    <source>
        <dbReference type="EMBL" id="KAF6235517.1"/>
    </source>
</evidence>
<proteinExistence type="predicted"/>
<accession>A0A8H6L4T2</accession>
<organism evidence="1 2">
    <name type="scientific">Letharia columbiana</name>
    <dbReference type="NCBI Taxonomy" id="112416"/>
    <lineage>
        <taxon>Eukaryota</taxon>
        <taxon>Fungi</taxon>
        <taxon>Dikarya</taxon>
        <taxon>Ascomycota</taxon>
        <taxon>Pezizomycotina</taxon>
        <taxon>Lecanoromycetes</taxon>
        <taxon>OSLEUM clade</taxon>
        <taxon>Lecanoromycetidae</taxon>
        <taxon>Lecanorales</taxon>
        <taxon>Lecanorineae</taxon>
        <taxon>Parmeliaceae</taxon>
        <taxon>Letharia</taxon>
    </lineage>
</organism>
<gene>
    <name evidence="1" type="ORF">HO173_006200</name>
</gene>
<sequence>MEKAEDQSILSNKVAPFLNHQRDRVPAVLIVGVKRPHCLTKVPHRYNVLAIYQNIDIRSEKVKGKVVCRVRSEMIDLKTPSWCGVHGSPRWYSVWEMSSCLATRMTEPTPFDVPFDIARFRDQSALYVSASPIAPSRTAPSFQAFPPIMLSMSTTNCGGTGLRNPRKTSLKLLSSLASRKSQTRLSYHGLWNPEALTSLGTSLLPLENAAQILQEQIKRFGEEQKVKAGQRDEKVVDLEDTTGDRVSHLEAQASVNLVELSKVPFQSAESRGRCQEYNTKPSRADANQEPIDDDKIASTAGLRCNPSGSSNALLKDNEILSPTFTSLGTVPTSPKQAGNASLSKTRLLLIQRLDRSYVNNDDSVHIDGVDQEREVEWDKHSSTLSNDDDDARERKQCRPRIMENDSTHDFIGEQLAKANKPYACIPQEPEGYMEMSMLTEEKEANEGRVEDFGIR</sequence>
<dbReference type="Proteomes" id="UP000578531">
    <property type="component" value="Unassembled WGS sequence"/>
</dbReference>
<dbReference type="AlphaFoldDB" id="A0A8H6L4T2"/>
<reference evidence="1 2" key="1">
    <citation type="journal article" date="2020" name="Genomics">
        <title>Complete, high-quality genomes from long-read metagenomic sequencing of two wolf lichen thalli reveals enigmatic genome architecture.</title>
        <authorList>
            <person name="McKenzie S.K."/>
            <person name="Walston R.F."/>
            <person name="Allen J.L."/>
        </authorList>
    </citation>
    <scope>NUCLEOTIDE SEQUENCE [LARGE SCALE GENOMIC DNA]</scope>
    <source>
        <strain evidence="1">WasteWater2</strain>
    </source>
</reference>
<evidence type="ECO:0000313" key="2">
    <source>
        <dbReference type="Proteomes" id="UP000578531"/>
    </source>
</evidence>
<dbReference type="GeneID" id="59287861"/>
<keyword evidence="2" id="KW-1185">Reference proteome</keyword>